<dbReference type="Pfam" id="PF01565">
    <property type="entry name" value="FAD_binding_4"/>
    <property type="match status" value="1"/>
</dbReference>
<dbReference type="Gene3D" id="3.30.465.10">
    <property type="match status" value="1"/>
</dbReference>
<comment type="similarity">
    <text evidence="1">Belongs to the FAD-binding oxidoreductase/transferase type 4 family.</text>
</comment>
<proteinExistence type="inferred from homology"/>
<dbReference type="InterPro" id="IPR016164">
    <property type="entry name" value="FAD-linked_Oxase-like_C"/>
</dbReference>
<accession>A0A6I6K153</accession>
<evidence type="ECO:0000256" key="6">
    <source>
        <dbReference type="PIRSR" id="PIRSR625650-4"/>
    </source>
</evidence>
<protein>
    <submittedName>
        <fullName evidence="8">FAD-binding protein</fullName>
    </submittedName>
</protein>
<organism evidence="8 9">
    <name type="scientific">Maribellus comscasis</name>
    <dbReference type="NCBI Taxonomy" id="2681766"/>
    <lineage>
        <taxon>Bacteria</taxon>
        <taxon>Pseudomonadati</taxon>
        <taxon>Bacteroidota</taxon>
        <taxon>Bacteroidia</taxon>
        <taxon>Marinilabiliales</taxon>
        <taxon>Prolixibacteraceae</taxon>
        <taxon>Maribellus</taxon>
    </lineage>
</organism>
<dbReference type="Gene3D" id="1.10.45.10">
    <property type="entry name" value="Vanillyl-alcohol Oxidase, Chain A, domain 4"/>
    <property type="match status" value="1"/>
</dbReference>
<dbReference type="KEGG" id="mcos:GM418_27775"/>
<keyword evidence="9" id="KW-1185">Reference proteome</keyword>
<dbReference type="InterPro" id="IPR036318">
    <property type="entry name" value="FAD-bd_PCMH-like_sf"/>
</dbReference>
<evidence type="ECO:0000256" key="2">
    <source>
        <dbReference type="ARBA" id="ARBA00022630"/>
    </source>
</evidence>
<feature type="binding site" evidence="5">
    <location>
        <begin position="288"/>
        <end position="294"/>
    </location>
    <ligand>
        <name>FAD</name>
        <dbReference type="ChEBI" id="CHEBI:57692"/>
    </ligand>
</feature>
<evidence type="ECO:0000256" key="1">
    <source>
        <dbReference type="ARBA" id="ARBA00008000"/>
    </source>
</evidence>
<dbReference type="RefSeq" id="WP_158871093.1">
    <property type="nucleotide sequence ID" value="NZ_CP046401.1"/>
</dbReference>
<dbReference type="PROSITE" id="PS51387">
    <property type="entry name" value="FAD_PCMH"/>
    <property type="match status" value="1"/>
</dbReference>
<evidence type="ECO:0000313" key="9">
    <source>
        <dbReference type="Proteomes" id="UP000428260"/>
    </source>
</evidence>
<feature type="site" description="Important for enzyme activity" evidence="6">
    <location>
        <position position="341"/>
    </location>
</feature>
<feature type="active site" description="Proton donor/acceptor" evidence="4">
    <location>
        <position position="484"/>
    </location>
</feature>
<dbReference type="GO" id="GO:0008609">
    <property type="term" value="F:alkylglycerone-phosphate synthase activity"/>
    <property type="evidence" value="ECO:0007669"/>
    <property type="project" value="InterPro"/>
</dbReference>
<keyword evidence="3 5" id="KW-0274">FAD</keyword>
<dbReference type="InterPro" id="IPR004113">
    <property type="entry name" value="FAD-bd_oxidored_4_C"/>
</dbReference>
<gene>
    <name evidence="8" type="ORF">GM418_27775</name>
</gene>
<evidence type="ECO:0000256" key="4">
    <source>
        <dbReference type="PIRSR" id="PIRSR625650-1"/>
    </source>
</evidence>
<reference evidence="8 9" key="1">
    <citation type="submission" date="2019-11" db="EMBL/GenBank/DDBJ databases">
        <authorList>
            <person name="Zheng R.K."/>
            <person name="Sun C.M."/>
        </authorList>
    </citation>
    <scope>NUCLEOTIDE SEQUENCE [LARGE SCALE GENOMIC DNA]</scope>
    <source>
        <strain evidence="8 9">WC007</strain>
    </source>
</reference>
<dbReference type="SUPFAM" id="SSF56176">
    <property type="entry name" value="FAD-binding/transporter-associated domain-like"/>
    <property type="match status" value="1"/>
</dbReference>
<dbReference type="GO" id="GO:0071949">
    <property type="term" value="F:FAD binding"/>
    <property type="evidence" value="ECO:0007669"/>
    <property type="project" value="InterPro"/>
</dbReference>
<dbReference type="EMBL" id="CP046401">
    <property type="protein sequence ID" value="QGY47329.1"/>
    <property type="molecule type" value="Genomic_DNA"/>
</dbReference>
<dbReference type="GO" id="GO:0008610">
    <property type="term" value="P:lipid biosynthetic process"/>
    <property type="evidence" value="ECO:0007669"/>
    <property type="project" value="InterPro"/>
</dbReference>
<evidence type="ECO:0000256" key="3">
    <source>
        <dbReference type="ARBA" id="ARBA00022827"/>
    </source>
</evidence>
<dbReference type="InterPro" id="IPR025650">
    <property type="entry name" value="Alkyl-DHAP_Synthase"/>
</dbReference>
<dbReference type="PANTHER" id="PTHR46568:SF1">
    <property type="entry name" value="ALKYLDIHYDROXYACETONEPHOSPHATE SYNTHASE, PEROXISOMAL"/>
    <property type="match status" value="1"/>
</dbReference>
<dbReference type="SUPFAM" id="SSF55103">
    <property type="entry name" value="FAD-linked oxidases, C-terminal domain"/>
    <property type="match status" value="1"/>
</dbReference>
<keyword evidence="2" id="KW-0285">Flavoprotein</keyword>
<dbReference type="InterPro" id="IPR016169">
    <property type="entry name" value="FAD-bd_PCMH_sub2"/>
</dbReference>
<dbReference type="InterPro" id="IPR016166">
    <property type="entry name" value="FAD-bd_PCMH"/>
</dbReference>
<name>A0A6I6K153_9BACT</name>
<feature type="domain" description="FAD-binding PCMH-type" evidence="7">
    <location>
        <begin position="117"/>
        <end position="304"/>
    </location>
</feature>
<sequence>MANKNTFEPNWRKTAPRANSFRSIFKYGDPEGFKHPNKRLVEELKNTFELSAADFKEKESTGDEIVDLKIPSQLSDEQISIFQNISGKENVSADEYERLKYSTGQTLEEHMKLRRKMVGKICDFVVHPRNKSEVEEIVKYCNKEKIPIVVYGGGTSVNFGLYPAGGGVTLVLSTHMNKIIELNETNQTVRVDAGILGPQLENALNNAKEEFQSQYRFTCGHFPQSFEYSSVGGWIVTLGSGQQSSYYGDAADLVLAVEMVTPAGTIRTLDFPATATGPKILDLIKGSEGIFGVVVEVTWKIFRYMPENRKYFGFIFKDWNSAVEASREISQGEFGMPAVFRISDAEETHHGLKLYGIEGTVFDKLMSFRGFKPKERCLFIATSDGSRSFTKNVKRQVKKIARKTGGMYLTSFPAKKWEPGRYKDPYLKEDLMDFGILIDTLETSIKWDNLFDVHQKVRQFIKARPKTICLSHASHFYPQGTNLYFIFILKENDLQAYKNFQKGIIETIVKSGGTLSHHHGVGKMTGFLMEKHLGRNQMNVLYALKKHFDPNNIMNPGGQLGL</sequence>
<evidence type="ECO:0000256" key="5">
    <source>
        <dbReference type="PIRSR" id="PIRSR625650-3"/>
    </source>
</evidence>
<dbReference type="Gene3D" id="3.30.300.330">
    <property type="match status" value="1"/>
</dbReference>
<dbReference type="Pfam" id="PF02913">
    <property type="entry name" value="FAD-oxidase_C"/>
    <property type="match status" value="1"/>
</dbReference>
<feature type="binding site" evidence="5">
    <location>
        <begin position="237"/>
        <end position="240"/>
    </location>
    <ligand>
        <name>FAD</name>
        <dbReference type="ChEBI" id="CHEBI:57692"/>
    </ligand>
</feature>
<dbReference type="Proteomes" id="UP000428260">
    <property type="component" value="Chromosome"/>
</dbReference>
<evidence type="ECO:0000313" key="8">
    <source>
        <dbReference type="EMBL" id="QGY47329.1"/>
    </source>
</evidence>
<evidence type="ECO:0000259" key="7">
    <source>
        <dbReference type="PROSITE" id="PS51387"/>
    </source>
</evidence>
<dbReference type="InterPro" id="IPR016171">
    <property type="entry name" value="Vanillyl_alc_oxidase_C-sub2"/>
</dbReference>
<comment type="cofactor">
    <cofactor evidence="5">
        <name>FAD</name>
        <dbReference type="ChEBI" id="CHEBI:57692"/>
    </cofactor>
</comment>
<dbReference type="AlphaFoldDB" id="A0A6I6K153"/>
<dbReference type="PANTHER" id="PTHR46568">
    <property type="entry name" value="ALKYLDIHYDROXYACETONEPHOSPHATE SYNTHASE, PEROXISOMAL"/>
    <property type="match status" value="1"/>
</dbReference>
<dbReference type="InterPro" id="IPR006094">
    <property type="entry name" value="Oxid_FAD_bind_N"/>
</dbReference>
<dbReference type="Gene3D" id="3.30.70.3450">
    <property type="match status" value="1"/>
</dbReference>